<evidence type="ECO:0000256" key="5">
    <source>
        <dbReference type="ARBA" id="ARBA00022777"/>
    </source>
</evidence>
<keyword evidence="5" id="KW-0418">Kinase</keyword>
<evidence type="ECO:0000256" key="1">
    <source>
        <dbReference type="ARBA" id="ARBA00000085"/>
    </source>
</evidence>
<dbReference type="NCBIfam" id="TIGR00229">
    <property type="entry name" value="sensory_box"/>
    <property type="match status" value="3"/>
</dbReference>
<dbReference type="InterPro" id="IPR001610">
    <property type="entry name" value="PAC"/>
</dbReference>
<dbReference type="PANTHER" id="PTHR43304">
    <property type="entry name" value="PHYTOCHROME-LIKE PROTEIN CPH1"/>
    <property type="match status" value="1"/>
</dbReference>
<dbReference type="Proteomes" id="UP000199259">
    <property type="component" value="Unassembled WGS sequence"/>
</dbReference>
<dbReference type="PANTHER" id="PTHR43304:SF1">
    <property type="entry name" value="PAC DOMAIN-CONTAINING PROTEIN"/>
    <property type="match status" value="1"/>
</dbReference>
<evidence type="ECO:0000256" key="2">
    <source>
        <dbReference type="ARBA" id="ARBA00012438"/>
    </source>
</evidence>
<sequence>MSDTSSQGGKEDSESSLEKVLERKEELEKIRDKSPVISFLWKAGGPNEEEEWPVEYVSGNVELLGYTADDFLSGDVFYADIVHPDDLHSLRKSLTEQCNEGADFFDHKYRIILKSGEVRWVNERTYVLRDKTGKVAHYQGTIFDITEQKEKERTLQEALKKKQLLEEIINNSSIMVFLWRNEQFWPADYASDNVSKLGYPVEDFVEGRIMYSDLIHPDDYEMVKNTLAEQCDSGSDYYDKEYRLITRDNKTLWVSEKTFILRDRAGNVTHFQGIVQDITKEKENEIALRQSLKKQDELLERKQALEIIINHSPVVAFLWKAEPEDENELWPVEFVSDNINQFGYSVEEFLSGEILYGDIVNPHDLPYIQIELSDVVKEGGKVFVKEYRIRTKSGDERWVEEQTFIQRNDDGVATHYMGVIQDITERKETV</sequence>
<dbReference type="CDD" id="cd00130">
    <property type="entry name" value="PAS"/>
    <property type="match status" value="3"/>
</dbReference>
<keyword evidence="3" id="KW-0597">Phosphoprotein</keyword>
<keyword evidence="10" id="KW-1185">Reference proteome</keyword>
<evidence type="ECO:0000313" key="10">
    <source>
        <dbReference type="Proteomes" id="UP000199259"/>
    </source>
</evidence>
<feature type="domain" description="PAS" evidence="7">
    <location>
        <begin position="62"/>
        <end position="101"/>
    </location>
</feature>
<evidence type="ECO:0000259" key="7">
    <source>
        <dbReference type="PROSITE" id="PS50112"/>
    </source>
</evidence>
<name>A0A7Z7B313_9EURY</name>
<dbReference type="Pfam" id="PF08447">
    <property type="entry name" value="PAS_3"/>
    <property type="match status" value="3"/>
</dbReference>
<dbReference type="Gene3D" id="3.30.450.20">
    <property type="entry name" value="PAS domain"/>
    <property type="match status" value="3"/>
</dbReference>
<dbReference type="GO" id="GO:0004673">
    <property type="term" value="F:protein histidine kinase activity"/>
    <property type="evidence" value="ECO:0007669"/>
    <property type="project" value="UniProtKB-EC"/>
</dbReference>
<accession>A0A7Z7B313</accession>
<proteinExistence type="predicted"/>
<dbReference type="EMBL" id="FNCA01000008">
    <property type="protein sequence ID" value="SDG14466.1"/>
    <property type="molecule type" value="Genomic_DNA"/>
</dbReference>
<evidence type="ECO:0000256" key="3">
    <source>
        <dbReference type="ARBA" id="ARBA00022553"/>
    </source>
</evidence>
<organism evidence="9 10">
    <name type="scientific">Methanolobus vulcani</name>
    <dbReference type="NCBI Taxonomy" id="38026"/>
    <lineage>
        <taxon>Archaea</taxon>
        <taxon>Methanobacteriati</taxon>
        <taxon>Methanobacteriota</taxon>
        <taxon>Stenosarchaea group</taxon>
        <taxon>Methanomicrobia</taxon>
        <taxon>Methanosarcinales</taxon>
        <taxon>Methanosarcinaceae</taxon>
        <taxon>Methanolobus</taxon>
    </lineage>
</organism>
<feature type="domain" description="PAS" evidence="7">
    <location>
        <begin position="197"/>
        <end position="234"/>
    </location>
</feature>
<keyword evidence="4" id="KW-0808">Transferase</keyword>
<evidence type="ECO:0000259" key="8">
    <source>
        <dbReference type="PROSITE" id="PS50113"/>
    </source>
</evidence>
<dbReference type="InterPro" id="IPR000014">
    <property type="entry name" value="PAS"/>
</dbReference>
<reference evidence="9 10" key="1">
    <citation type="submission" date="2016-10" db="EMBL/GenBank/DDBJ databases">
        <authorList>
            <person name="Varghese N."/>
            <person name="Submissions S."/>
        </authorList>
    </citation>
    <scope>NUCLEOTIDE SEQUENCE [LARGE SCALE GENOMIC DNA]</scope>
    <source>
        <strain evidence="9 10">PL 12/M</strain>
    </source>
</reference>
<evidence type="ECO:0000256" key="4">
    <source>
        <dbReference type="ARBA" id="ARBA00022679"/>
    </source>
</evidence>
<dbReference type="InterPro" id="IPR052162">
    <property type="entry name" value="Sensor_kinase/Photoreceptor"/>
</dbReference>
<comment type="caution">
    <text evidence="9">The sequence shown here is derived from an EMBL/GenBank/DDBJ whole genome shotgun (WGS) entry which is preliminary data.</text>
</comment>
<dbReference type="OrthoDB" id="3369at2157"/>
<dbReference type="InterPro" id="IPR013655">
    <property type="entry name" value="PAS_fold_3"/>
</dbReference>
<feature type="compositionally biased region" description="Basic and acidic residues" evidence="6">
    <location>
        <begin position="9"/>
        <end position="20"/>
    </location>
</feature>
<feature type="domain" description="PAC" evidence="8">
    <location>
        <begin position="383"/>
        <end position="430"/>
    </location>
</feature>
<dbReference type="SUPFAM" id="SSF55785">
    <property type="entry name" value="PYP-like sensor domain (PAS domain)"/>
    <property type="match status" value="3"/>
</dbReference>
<feature type="domain" description="PAC" evidence="8">
    <location>
        <begin position="238"/>
        <end position="290"/>
    </location>
</feature>
<gene>
    <name evidence="9" type="ORF">SAMN04488589_2259</name>
</gene>
<dbReference type="EC" id="2.7.13.3" evidence="2"/>
<feature type="region of interest" description="Disordered" evidence="6">
    <location>
        <begin position="1"/>
        <end position="20"/>
    </location>
</feature>
<dbReference type="InterPro" id="IPR000700">
    <property type="entry name" value="PAS-assoc_C"/>
</dbReference>
<comment type="catalytic activity">
    <reaction evidence="1">
        <text>ATP + protein L-histidine = ADP + protein N-phospho-L-histidine.</text>
        <dbReference type="EC" id="2.7.13.3"/>
    </reaction>
</comment>
<dbReference type="AlphaFoldDB" id="A0A7Z7B313"/>
<dbReference type="PROSITE" id="PS50113">
    <property type="entry name" value="PAC"/>
    <property type="match status" value="3"/>
</dbReference>
<dbReference type="PROSITE" id="PS50112">
    <property type="entry name" value="PAS"/>
    <property type="match status" value="2"/>
</dbReference>
<protein>
    <recommendedName>
        <fullName evidence="2">histidine kinase</fullName>
        <ecNumber evidence="2">2.7.13.3</ecNumber>
    </recommendedName>
</protein>
<feature type="domain" description="PAC" evidence="8">
    <location>
        <begin position="105"/>
        <end position="157"/>
    </location>
</feature>
<dbReference type="InterPro" id="IPR035965">
    <property type="entry name" value="PAS-like_dom_sf"/>
</dbReference>
<evidence type="ECO:0000313" key="9">
    <source>
        <dbReference type="EMBL" id="SDG14466.1"/>
    </source>
</evidence>
<dbReference type="SMART" id="SM00086">
    <property type="entry name" value="PAC"/>
    <property type="match status" value="3"/>
</dbReference>
<evidence type="ECO:0000256" key="6">
    <source>
        <dbReference type="SAM" id="MobiDB-lite"/>
    </source>
</evidence>